<protein>
    <recommendedName>
        <fullName evidence="4">Membrane protein YczE</fullName>
    </recommendedName>
</protein>
<gene>
    <name evidence="2" type="ORF">HF995_09460</name>
</gene>
<dbReference type="Pfam" id="PF19700">
    <property type="entry name" value="DUF6198"/>
    <property type="match status" value="1"/>
</dbReference>
<sequence length="206" mass="21020">MTPRSGYLAPRLAQLVAGLTAFGFSIAMVVHAGLGVSPWDVLSQGLALATGWTFGLVTCAVGAVVLLAWWPLRTRPGIGTVLNVIIVGLAADLGLAVLARLPEPLPLAARVALLGGGVVLLALASGAYLAARLGPGPRDGLMTGLHDRFGWPIAVARAVVELSVLGLGWALGGDVGLGTLAFALLVGPLCGLTIPWFAGRAPWLRV</sequence>
<feature type="transmembrane region" description="Helical" evidence="1">
    <location>
        <begin position="81"/>
        <end position="101"/>
    </location>
</feature>
<dbReference type="Proteomes" id="UP000774283">
    <property type="component" value="Unassembled WGS sequence"/>
</dbReference>
<organism evidence="2 3">
    <name type="scientific">Sanguibacter hominis ATCC BAA-789</name>
    <dbReference type="NCBI Taxonomy" id="1312740"/>
    <lineage>
        <taxon>Bacteria</taxon>
        <taxon>Bacillati</taxon>
        <taxon>Actinomycetota</taxon>
        <taxon>Actinomycetes</taxon>
        <taxon>Micrococcales</taxon>
        <taxon>Sanguibacteraceae</taxon>
        <taxon>Sanguibacter</taxon>
    </lineage>
</organism>
<name>A0A9X5FFR6_9MICO</name>
<keyword evidence="3" id="KW-1185">Reference proteome</keyword>
<feature type="transmembrane region" description="Helical" evidence="1">
    <location>
        <begin position="46"/>
        <end position="69"/>
    </location>
</feature>
<proteinExistence type="predicted"/>
<accession>A0A9X5FFR6</accession>
<feature type="transmembrane region" description="Helical" evidence="1">
    <location>
        <begin position="177"/>
        <end position="198"/>
    </location>
</feature>
<evidence type="ECO:0000313" key="3">
    <source>
        <dbReference type="Proteomes" id="UP000774283"/>
    </source>
</evidence>
<evidence type="ECO:0008006" key="4">
    <source>
        <dbReference type="Google" id="ProtNLM"/>
    </source>
</evidence>
<dbReference type="PANTHER" id="PTHR40078:SF1">
    <property type="entry name" value="INTEGRAL MEMBRANE PROTEIN"/>
    <property type="match status" value="1"/>
</dbReference>
<comment type="caution">
    <text evidence="2">The sequence shown here is derived from an EMBL/GenBank/DDBJ whole genome shotgun (WGS) entry which is preliminary data.</text>
</comment>
<keyword evidence="1" id="KW-0812">Transmembrane</keyword>
<dbReference type="PANTHER" id="PTHR40078">
    <property type="entry name" value="INTEGRAL MEMBRANE PROTEIN-RELATED"/>
    <property type="match status" value="1"/>
</dbReference>
<reference evidence="2 3" key="1">
    <citation type="submission" date="2020-04" db="EMBL/GenBank/DDBJ databases">
        <title>MicrobeNet Type strains.</title>
        <authorList>
            <person name="Nicholson A.C."/>
        </authorList>
    </citation>
    <scope>NUCLEOTIDE SEQUENCE [LARGE SCALE GENOMIC DNA]</scope>
    <source>
        <strain evidence="2 3">ATCC BAA-789</strain>
    </source>
</reference>
<keyword evidence="1" id="KW-0472">Membrane</keyword>
<dbReference type="AlphaFoldDB" id="A0A9X5FFR6"/>
<feature type="transmembrane region" description="Helical" evidence="1">
    <location>
        <begin position="107"/>
        <end position="129"/>
    </location>
</feature>
<dbReference type="InterPro" id="IPR038750">
    <property type="entry name" value="YczE/YyaS-like"/>
</dbReference>
<dbReference type="EMBL" id="JAAXOW010000002">
    <property type="protein sequence ID" value="NKX93494.1"/>
    <property type="molecule type" value="Genomic_DNA"/>
</dbReference>
<evidence type="ECO:0000313" key="2">
    <source>
        <dbReference type="EMBL" id="NKX93494.1"/>
    </source>
</evidence>
<evidence type="ECO:0000256" key="1">
    <source>
        <dbReference type="SAM" id="Phobius"/>
    </source>
</evidence>
<keyword evidence="1" id="KW-1133">Transmembrane helix</keyword>
<feature type="transmembrane region" description="Helical" evidence="1">
    <location>
        <begin position="12"/>
        <end position="34"/>
    </location>
</feature>
<feature type="transmembrane region" description="Helical" evidence="1">
    <location>
        <begin position="149"/>
        <end position="171"/>
    </location>
</feature>